<feature type="non-terminal residue" evidence="10">
    <location>
        <position position="312"/>
    </location>
</feature>
<dbReference type="InterPro" id="IPR027304">
    <property type="entry name" value="Trigger_fact/SurA_dom_sf"/>
</dbReference>
<evidence type="ECO:0000259" key="9">
    <source>
        <dbReference type="Pfam" id="PF05698"/>
    </source>
</evidence>
<dbReference type="InterPro" id="IPR037041">
    <property type="entry name" value="Trigger_fac_C_sf"/>
</dbReference>
<dbReference type="InterPro" id="IPR008880">
    <property type="entry name" value="Trigger_fac_C"/>
</dbReference>
<keyword evidence="4" id="KW-0697">Rotamase</keyword>
<proteinExistence type="inferred from homology"/>
<dbReference type="Pfam" id="PF05698">
    <property type="entry name" value="Trigger_C"/>
    <property type="match status" value="1"/>
</dbReference>
<dbReference type="InterPro" id="IPR005215">
    <property type="entry name" value="Trig_fac"/>
</dbReference>
<dbReference type="Gene3D" id="3.10.50.40">
    <property type="match status" value="1"/>
</dbReference>
<dbReference type="SUPFAM" id="SSF102735">
    <property type="entry name" value="Trigger factor ribosome-binding domain"/>
    <property type="match status" value="1"/>
</dbReference>
<dbReference type="GO" id="GO:0043335">
    <property type="term" value="P:protein unfolding"/>
    <property type="evidence" value="ECO:0007669"/>
    <property type="project" value="TreeGrafter"/>
</dbReference>
<evidence type="ECO:0000256" key="2">
    <source>
        <dbReference type="ARBA" id="ARBA00005464"/>
    </source>
</evidence>
<dbReference type="PANTHER" id="PTHR30560:SF3">
    <property type="entry name" value="TRIGGER FACTOR-LIKE PROTEIN TIG, CHLOROPLASTIC"/>
    <property type="match status" value="1"/>
</dbReference>
<dbReference type="Gene3D" id="3.30.70.1050">
    <property type="entry name" value="Trigger factor ribosome-binding domain"/>
    <property type="match status" value="1"/>
</dbReference>
<dbReference type="Gene3D" id="1.10.3120.10">
    <property type="entry name" value="Trigger factor, C-terminal domain"/>
    <property type="match status" value="1"/>
</dbReference>
<dbReference type="GO" id="GO:0051083">
    <property type="term" value="P:'de novo' cotranslational protein folding"/>
    <property type="evidence" value="ECO:0007669"/>
    <property type="project" value="TreeGrafter"/>
</dbReference>
<reference evidence="10" key="1">
    <citation type="journal article" date="2014" name="Front. Microbiol.">
        <title>High frequency of phylogenetically diverse reductive dehalogenase-homologous genes in deep subseafloor sedimentary metagenomes.</title>
        <authorList>
            <person name="Kawai M."/>
            <person name="Futagami T."/>
            <person name="Toyoda A."/>
            <person name="Takaki Y."/>
            <person name="Nishi S."/>
            <person name="Hori S."/>
            <person name="Arai W."/>
            <person name="Tsubouchi T."/>
            <person name="Morono Y."/>
            <person name="Uchiyama I."/>
            <person name="Ito T."/>
            <person name="Fujiyama A."/>
            <person name="Inagaki F."/>
            <person name="Takami H."/>
        </authorList>
    </citation>
    <scope>NUCLEOTIDE SEQUENCE</scope>
    <source>
        <strain evidence="10">Expedition CK06-06</strain>
    </source>
</reference>
<dbReference type="PANTHER" id="PTHR30560">
    <property type="entry name" value="TRIGGER FACTOR CHAPERONE AND PEPTIDYL-PROLYL CIS/TRANS ISOMERASE"/>
    <property type="match status" value="1"/>
</dbReference>
<dbReference type="InterPro" id="IPR001179">
    <property type="entry name" value="PPIase_FKBP_dom"/>
</dbReference>
<sequence length="312" mass="36078">MVKVEIKKQKENEVKLQIEIDKLKINSKLDKVYNDTSYKIKIPGFRKGRIPKNILNLHLGKDYFYDKTSEELIPECYLEAIKKIDIKPINQPEIKVIQIEEDKPLIFEATVQVMPEIKLGSFNKINIKKEDIKVTNTDINNEIKRIQENQAKLNVVKNRKSKKNDFLVIDSEGYIEGKAIKGSKVEKQMVQLGKNTAPEFNDKLIGCSAGDEKEIKILVPKDVQDKKIAGKEIIYKVKVIEIKEKELPGLNEDFVKAMGNYKTLDDFKKDIKDKLEKQVEMVNKNNYEGKLLEKVTDICEVEVPKVLIEREM</sequence>
<comment type="caution">
    <text evidence="10">The sequence shown here is derived from an EMBL/GenBank/DDBJ whole genome shotgun (WGS) entry which is preliminary data.</text>
</comment>
<dbReference type="Pfam" id="PF05697">
    <property type="entry name" value="Trigger_N"/>
    <property type="match status" value="1"/>
</dbReference>
<accession>X0TSB7</accession>
<name>X0TSB7_9ZZZZ</name>
<comment type="catalytic activity">
    <reaction evidence="1">
        <text>[protein]-peptidylproline (omega=180) = [protein]-peptidylproline (omega=0)</text>
        <dbReference type="Rhea" id="RHEA:16237"/>
        <dbReference type="Rhea" id="RHEA-COMP:10747"/>
        <dbReference type="Rhea" id="RHEA-COMP:10748"/>
        <dbReference type="ChEBI" id="CHEBI:83833"/>
        <dbReference type="ChEBI" id="CHEBI:83834"/>
        <dbReference type="EC" id="5.2.1.8"/>
    </reaction>
</comment>
<dbReference type="GO" id="GO:0044183">
    <property type="term" value="F:protein folding chaperone"/>
    <property type="evidence" value="ECO:0007669"/>
    <property type="project" value="TreeGrafter"/>
</dbReference>
<evidence type="ECO:0000256" key="5">
    <source>
        <dbReference type="ARBA" id="ARBA00023186"/>
    </source>
</evidence>
<dbReference type="GO" id="GO:0015031">
    <property type="term" value="P:protein transport"/>
    <property type="evidence" value="ECO:0007669"/>
    <property type="project" value="InterPro"/>
</dbReference>
<gene>
    <name evidence="10" type="ORF">S01H1_18871</name>
</gene>
<evidence type="ECO:0000256" key="6">
    <source>
        <dbReference type="ARBA" id="ARBA00023235"/>
    </source>
</evidence>
<dbReference type="GO" id="GO:0003755">
    <property type="term" value="F:peptidyl-prolyl cis-trans isomerase activity"/>
    <property type="evidence" value="ECO:0007669"/>
    <property type="project" value="UniProtKB-KW"/>
</dbReference>
<evidence type="ECO:0000259" key="8">
    <source>
        <dbReference type="Pfam" id="PF05697"/>
    </source>
</evidence>
<evidence type="ECO:0000256" key="4">
    <source>
        <dbReference type="ARBA" id="ARBA00023110"/>
    </source>
</evidence>
<feature type="domain" description="Trigger factor ribosome-binding bacterial" evidence="8">
    <location>
        <begin position="3"/>
        <end position="146"/>
    </location>
</feature>
<comment type="similarity">
    <text evidence="2">Belongs to the FKBP-type PPIase family. Tig subfamily.</text>
</comment>
<evidence type="ECO:0000259" key="7">
    <source>
        <dbReference type="Pfam" id="PF00254"/>
    </source>
</evidence>
<dbReference type="GO" id="GO:0043022">
    <property type="term" value="F:ribosome binding"/>
    <property type="evidence" value="ECO:0007669"/>
    <property type="project" value="TreeGrafter"/>
</dbReference>
<dbReference type="NCBIfam" id="TIGR00115">
    <property type="entry name" value="tig"/>
    <property type="match status" value="1"/>
</dbReference>
<dbReference type="Pfam" id="PF00254">
    <property type="entry name" value="FKBP_C"/>
    <property type="match status" value="1"/>
</dbReference>
<evidence type="ECO:0000256" key="1">
    <source>
        <dbReference type="ARBA" id="ARBA00000971"/>
    </source>
</evidence>
<protein>
    <recommendedName>
        <fullName evidence="3">peptidylprolyl isomerase</fullName>
        <ecNumber evidence="3">5.2.1.8</ecNumber>
    </recommendedName>
</protein>
<dbReference type="InterPro" id="IPR036611">
    <property type="entry name" value="Trigger_fac_ribosome-bd_sf"/>
</dbReference>
<dbReference type="AlphaFoldDB" id="X0TSB7"/>
<dbReference type="SUPFAM" id="SSF54534">
    <property type="entry name" value="FKBP-like"/>
    <property type="match status" value="1"/>
</dbReference>
<evidence type="ECO:0000313" key="10">
    <source>
        <dbReference type="EMBL" id="GAF90096.1"/>
    </source>
</evidence>
<dbReference type="EC" id="5.2.1.8" evidence="3"/>
<feature type="domain" description="Trigger factor C-terminal" evidence="9">
    <location>
        <begin position="263"/>
        <end position="312"/>
    </location>
</feature>
<dbReference type="SUPFAM" id="SSF109998">
    <property type="entry name" value="Triger factor/SurA peptide-binding domain-like"/>
    <property type="match status" value="1"/>
</dbReference>
<keyword evidence="6" id="KW-0413">Isomerase</keyword>
<dbReference type="InterPro" id="IPR046357">
    <property type="entry name" value="PPIase_dom_sf"/>
</dbReference>
<organism evidence="10">
    <name type="scientific">marine sediment metagenome</name>
    <dbReference type="NCBI Taxonomy" id="412755"/>
    <lineage>
        <taxon>unclassified sequences</taxon>
        <taxon>metagenomes</taxon>
        <taxon>ecological metagenomes</taxon>
    </lineage>
</organism>
<dbReference type="InterPro" id="IPR008881">
    <property type="entry name" value="Trigger_fac_ribosome-bd_bac"/>
</dbReference>
<feature type="domain" description="PPIase FKBP-type" evidence="7">
    <location>
        <begin position="158"/>
        <end position="239"/>
    </location>
</feature>
<dbReference type="EMBL" id="BARS01010130">
    <property type="protein sequence ID" value="GAF90096.1"/>
    <property type="molecule type" value="Genomic_DNA"/>
</dbReference>
<evidence type="ECO:0000256" key="3">
    <source>
        <dbReference type="ARBA" id="ARBA00013194"/>
    </source>
</evidence>
<keyword evidence="5" id="KW-0143">Chaperone</keyword>